<dbReference type="GO" id="GO:0000272">
    <property type="term" value="P:polysaccharide catabolic process"/>
    <property type="evidence" value="ECO:0007669"/>
    <property type="project" value="UniProtKB-KW"/>
</dbReference>
<feature type="compositionally biased region" description="Polar residues" evidence="9">
    <location>
        <begin position="1427"/>
        <end position="1437"/>
    </location>
</feature>
<evidence type="ECO:0000256" key="7">
    <source>
        <dbReference type="ARBA" id="ARBA00023316"/>
    </source>
</evidence>
<dbReference type="PROSITE" id="PS50022">
    <property type="entry name" value="FA58C_3"/>
    <property type="match status" value="3"/>
</dbReference>
<feature type="domain" description="F5/8 type C" evidence="10">
    <location>
        <begin position="1762"/>
        <end position="1892"/>
    </location>
</feature>
<feature type="domain" description="F5/8 type C" evidence="10">
    <location>
        <begin position="1388"/>
        <end position="1528"/>
    </location>
</feature>
<evidence type="ECO:0000256" key="1">
    <source>
        <dbReference type="ARBA" id="ARBA00000382"/>
    </source>
</evidence>
<keyword evidence="5" id="KW-0119">Carbohydrate metabolism</keyword>
<dbReference type="GO" id="GO:0052861">
    <property type="term" value="F:endo-1,3(4)-beta-glucanase activity"/>
    <property type="evidence" value="ECO:0007669"/>
    <property type="project" value="InterPro"/>
</dbReference>
<dbReference type="Pfam" id="PF22633">
    <property type="entry name" value="F5_F8_type_C_2"/>
    <property type="match status" value="1"/>
</dbReference>
<evidence type="ECO:0000256" key="4">
    <source>
        <dbReference type="ARBA" id="ARBA00022801"/>
    </source>
</evidence>
<evidence type="ECO:0000256" key="2">
    <source>
        <dbReference type="ARBA" id="ARBA00010730"/>
    </source>
</evidence>
<dbReference type="Gene3D" id="2.70.98.30">
    <property type="entry name" value="Golgi alpha-mannosidase II, domain 4"/>
    <property type="match status" value="1"/>
</dbReference>
<dbReference type="Gene3D" id="2.60.120.260">
    <property type="entry name" value="Galactose-binding domain-like"/>
    <property type="match status" value="3"/>
</dbReference>
<dbReference type="Pfam" id="PF17652">
    <property type="entry name" value="Glyco_hydro81C"/>
    <property type="match status" value="1"/>
</dbReference>
<dbReference type="PANTHER" id="PTHR31983">
    <property type="entry name" value="ENDO-1,3(4)-BETA-GLUCANASE 1"/>
    <property type="match status" value="1"/>
</dbReference>
<name>A0A4R6DCY1_9MICO</name>
<keyword evidence="8" id="KW-0624">Polysaccharide degradation</keyword>
<feature type="compositionally biased region" description="Low complexity" evidence="9">
    <location>
        <begin position="111"/>
        <end position="129"/>
    </location>
</feature>
<keyword evidence="4" id="KW-0378">Hydrolase</keyword>
<dbReference type="SUPFAM" id="SSF49785">
    <property type="entry name" value="Galactose-binding domain-like"/>
    <property type="match status" value="3"/>
</dbReference>
<accession>A0A4R6DCY1</accession>
<feature type="region of interest" description="Disordered" evidence="9">
    <location>
        <begin position="1418"/>
        <end position="1437"/>
    </location>
</feature>
<evidence type="ECO:0000256" key="9">
    <source>
        <dbReference type="SAM" id="MobiDB-lite"/>
    </source>
</evidence>
<gene>
    <name evidence="11" type="ORF">EDF64_11214</name>
</gene>
<proteinExistence type="inferred from homology"/>
<dbReference type="PANTHER" id="PTHR31983:SF0">
    <property type="entry name" value="GLUCAN ENDO-1,3-BETA-D-GLUCOSIDASE 2"/>
    <property type="match status" value="1"/>
</dbReference>
<organism evidence="11 12">
    <name type="scientific">Curtobacterium flaccumfaciens</name>
    <dbReference type="NCBI Taxonomy" id="2035"/>
    <lineage>
        <taxon>Bacteria</taxon>
        <taxon>Bacillati</taxon>
        <taxon>Actinomycetota</taxon>
        <taxon>Actinomycetes</taxon>
        <taxon>Micrococcales</taxon>
        <taxon>Microbacteriaceae</taxon>
        <taxon>Curtobacterium</taxon>
    </lineage>
</organism>
<evidence type="ECO:0000259" key="10">
    <source>
        <dbReference type="PROSITE" id="PS50022"/>
    </source>
</evidence>
<comment type="catalytic activity">
    <reaction evidence="1">
        <text>Hydrolysis of (1-&gt;3)-beta-D-glucosidic linkages in (1-&gt;3)-beta-D-glucans.</text>
        <dbReference type="EC" id="3.2.1.39"/>
    </reaction>
</comment>
<sequence>MGPFVRATIARVFGGRDNVRGSREPRVVLGAISVFPLATPTVPGSEPPNWGPLGRCLSAEPLTLSAPSAGYRRPVPTDNWFVRHTRARSLTATVALVALAALPGAVLVSSSTAASAATPSTTAASGTTSEDPSPPPPAAASPAPSGSAPAVDGVHVGAGSYAPTPPDSISDIGDVQAFLGQKVHVDPSVAGKPVPSNQWWTSIVHNGNGFSGDLWSNPFVSSNSAAGTKVTYPDSWNADGSQMVQNHAITVSGAVTPPPSTDRVLADFEHGIPSGWTATGTAFTTLGGTGAGQSKVVGWKDSGYLTSWGAKNGDAATGTLTTAPFTIDRSGIAFLLGGGSYPDPGVDEAELLVGGKVVATATGKQSEQLAWTSWDVSAYRGQQAQIRFVDQTKGGYGHLMVDQVTLTDSRADIADHGSTAFSATENDALRWGDWNVSWRMPQKGDGGQYMDVTSVQGEPYQWFEYHDETPRITTESGATFTDGDGQPIAFPFTGNSFEVRQSGHVFGVHAADGTTFTLTGNTIDATTGTWLAVSAVPKSGLTMAQLQQHAGAIPRDTRMDYSYDSAKGIVHERWKVTTDLLQGSDHSVVQGWLQHQYEDGTTNFSLTGAEYATPRGTMKTAVGGDDWTIDYPFEGMTPIAGTPKGAASDPVLQKYLSDYSTMPACTGDTYWQGKCLEQLAEYMTVAKQIGDTDDAAKMQATLETSLTDWYTYTTGEKQDFFARYPTWGALVGFADSYGSGQLNDQHFHYGYFAVATALLGAVDPAWVKQYEGMATLVTKEYANWDRDDDAFPHLRTFGVWAGHSNAAGVSSPQGQNQESSSEAIQSEAGLFLLGTVLGNEDMQATGAMEYVNERLAVRDYYQNVHGNPDSATYDGNGAFPSQYQHPQAGMLQDWGQAWSTYFDGDAAWKGGIQWMPTAPWFGYFGWDKEFSASILKTILEERPKEQGEADVKSANQDHIQMLTKKWYGIGTYGSVAITKDQNAAIGELEDAIRSAEKNHPGYATAKTADNPLYDPSTDTLLVSVDSTGKVTFPKEHWTPTTLPASLVPTEISAAEADEKPSQWTHASPLMPYLSTNYTADTDTVDRLYSFDPTHYTPGVDTARAAGVISDMGDALGEVVLGFLLQYDPATYADIHAALWKAKDGAVTGKSMAGMNYWQGMSNLTLGTESTTRHTSDPLSQAFRDADGNWSYVLDNVGDTQQSYDVYDGTKVIGSVAVPAHTQITSHLDAHLAKVVVGTDGSPKTLTPGSATTFTATGYDQYGATIPLDHVQWTSSTGTVSSSGVLTTSAAVDHATVTATVGSTSDGYAFRVAPAPVLTSIDVTPGFHRVVVGSAQRFAAAGADQYGDPFALPSGTTWSYTGPGTIAADGTLTTSGPGAGYVVATAGSVEGSAVASSVASIPVASAGATATATSNTVGNKPANVLDGNPSTRWESTQGTDDADLTIDLGKETDVAHVHIDWETAAAKQYSLQVADAASGPWTTITTVSKKDAKPDDLDVAGTGRYVRMHGITRLTSYGYSILDLAISGTPAEAAITPTQLLVSPRSSAVLPGATAELGAYAFDGNGFGGPVGSDASWSVVGGGSVDASGTVTAPADAGATATVTATVGPLHGTATVTAVRNEAPAPTAPSGTSRDVAVGKAVSTSSAERGDLSGIQAVDDDPSTRWASAARDGEWITVDLGEVLPIDRVELDWEGAYAKTYQLQVRDSASDDWRTVADVTGGTGGVDTHDLQGVQGRFVRMLGGKRATAYGYSLYAVKVFSTKGAPSPDLARNAVVTASSSESSSVGPRNAVDGDATSRWASGHSDDQWLQLDLGTARTLRSAHIDWEVAYGSAYRIEGRNSSTDDWTTIASVTDGDGGADDVTLSGDWRYVRLHGVHRATPYGYSVYSLQLR</sequence>
<dbReference type="InterPro" id="IPR008979">
    <property type="entry name" value="Galactose-bd-like_sf"/>
</dbReference>
<dbReference type="GO" id="GO:0042973">
    <property type="term" value="F:glucan endo-1,3-beta-D-glucosidase activity"/>
    <property type="evidence" value="ECO:0007669"/>
    <property type="project" value="UniProtKB-EC"/>
</dbReference>
<feature type="compositionally biased region" description="Low complexity" evidence="9">
    <location>
        <begin position="140"/>
        <end position="150"/>
    </location>
</feature>
<evidence type="ECO:0000313" key="12">
    <source>
        <dbReference type="Proteomes" id="UP000295764"/>
    </source>
</evidence>
<evidence type="ECO:0000256" key="6">
    <source>
        <dbReference type="ARBA" id="ARBA00023295"/>
    </source>
</evidence>
<dbReference type="InterPro" id="IPR040720">
    <property type="entry name" value="GH81_C"/>
</dbReference>
<dbReference type="InterPro" id="IPR005200">
    <property type="entry name" value="Endo-beta-glucanase"/>
</dbReference>
<reference evidence="11 12" key="1">
    <citation type="submission" date="2019-03" db="EMBL/GenBank/DDBJ databases">
        <title>Genomic analyses of the natural microbiome of Caenorhabditis elegans.</title>
        <authorList>
            <person name="Samuel B."/>
        </authorList>
    </citation>
    <scope>NUCLEOTIDE SEQUENCE [LARGE SCALE GENOMIC DNA]</scope>
    <source>
        <strain evidence="11 12">JUb65</strain>
    </source>
</reference>
<keyword evidence="6" id="KW-0326">Glycosidase</keyword>
<protein>
    <recommendedName>
        <fullName evidence="3">glucan endo-1,3-beta-D-glucosidase</fullName>
        <ecNumber evidence="3">3.2.1.39</ecNumber>
    </recommendedName>
</protein>
<dbReference type="Pfam" id="PF00754">
    <property type="entry name" value="F5_F8_type_C"/>
    <property type="match status" value="2"/>
</dbReference>
<dbReference type="Proteomes" id="UP000295764">
    <property type="component" value="Unassembled WGS sequence"/>
</dbReference>
<keyword evidence="7" id="KW-0961">Cell wall biogenesis/degradation</keyword>
<feature type="region of interest" description="Disordered" evidence="9">
    <location>
        <begin position="111"/>
        <end position="167"/>
    </location>
</feature>
<feature type="region of interest" description="Disordered" evidence="9">
    <location>
        <begin position="1777"/>
        <end position="1798"/>
    </location>
</feature>
<comment type="similarity">
    <text evidence="2">Belongs to the glycosyl hydrolase 81 family.</text>
</comment>
<evidence type="ECO:0000256" key="5">
    <source>
        <dbReference type="ARBA" id="ARBA00023277"/>
    </source>
</evidence>
<evidence type="ECO:0000313" key="11">
    <source>
        <dbReference type="EMBL" id="TDN42371.1"/>
    </source>
</evidence>
<evidence type="ECO:0000256" key="3">
    <source>
        <dbReference type="ARBA" id="ARBA00012780"/>
    </source>
</evidence>
<feature type="domain" description="F5/8 type C" evidence="10">
    <location>
        <begin position="1620"/>
        <end position="1761"/>
    </location>
</feature>
<dbReference type="EC" id="3.2.1.39" evidence="3"/>
<dbReference type="PROSITE" id="PS52008">
    <property type="entry name" value="GH81"/>
    <property type="match status" value="1"/>
</dbReference>
<dbReference type="EMBL" id="SNVW01000012">
    <property type="protein sequence ID" value="TDN42371.1"/>
    <property type="molecule type" value="Genomic_DNA"/>
</dbReference>
<dbReference type="InterPro" id="IPR000421">
    <property type="entry name" value="FA58C"/>
</dbReference>
<evidence type="ECO:0000256" key="8">
    <source>
        <dbReference type="ARBA" id="ARBA00023326"/>
    </source>
</evidence>
<comment type="caution">
    <text evidence="11">The sequence shown here is derived from an EMBL/GenBank/DDBJ whole genome shotgun (WGS) entry which is preliminary data.</text>
</comment>
<dbReference type="GO" id="GO:0071555">
    <property type="term" value="P:cell wall organization"/>
    <property type="evidence" value="ECO:0007669"/>
    <property type="project" value="UniProtKB-KW"/>
</dbReference>